<evidence type="ECO:0000256" key="1">
    <source>
        <dbReference type="ARBA" id="ARBA00022499"/>
    </source>
</evidence>
<keyword evidence="1" id="KW-1017">Isopeptide bond</keyword>
<dbReference type="OrthoDB" id="2414723at2759"/>
<feature type="region of interest" description="Disordered" evidence="4">
    <location>
        <begin position="457"/>
        <end position="542"/>
    </location>
</feature>
<dbReference type="SMART" id="SM00225">
    <property type="entry name" value="BTB"/>
    <property type="match status" value="1"/>
</dbReference>
<dbReference type="InterPro" id="IPR000210">
    <property type="entry name" value="BTB/POZ_dom"/>
</dbReference>
<dbReference type="AlphaFoldDB" id="A0A6P8W6V8"/>
<dbReference type="Proteomes" id="UP000515161">
    <property type="component" value="Unplaced"/>
</dbReference>
<dbReference type="Gene3D" id="3.30.710.10">
    <property type="entry name" value="Potassium Channel Kv1.1, Chain A"/>
    <property type="match status" value="1"/>
</dbReference>
<evidence type="ECO:0000256" key="2">
    <source>
        <dbReference type="ARBA" id="ARBA00022553"/>
    </source>
</evidence>
<sequence length="790" mass="88306">MASMPASGDTEQEQMSCPERSREEEYEEEDKDEIQEVQITGDEEDEDSDRDGVELEWESGDTVLLDSSGSSAEIQAVVMRSMDRGEEEGEADPFSSSMPAGLEAHLEGDIQRTERNRLSENTRLATRYAVRIFRDYLSEKAQSPDFETLDKESLCAVLRSFYAGARSKSGQLYSKSSLISIRSSLNRYLNEPPYCRTLDLTKDPELRSANLTLAAVIRRLEEQGAGPVVQKQAITRSDLRKLYDSSVFNTDTPFGLLNKVWFETCMYFCTRGRENQRELEEDSFGLAVDEDGRKFVYFKALGPYHKSRSAAWTRKRPDSDEDTLPRMYETGSEQCPYASFVRYVSKRNPLCRAYFQRPRDHCCASDMTWYENKAIGKNLLGTRMQMMSRAAKLSKTYTNHCIGAVSIATLNSIVGATSSRPTTTLYVASETVNGHAQSDIQLVIPYLRLVTDGEDVKPLSGAGATINTSNTMDRVREEDSGAPHAKRLCVRPGTRAETPMERNESKSDSLDPPQPGARSPSAPTQDSRGSSSSSSVCSQQRLSVSPLGSAGIPTAAQLTKTNAPVHIDVGGHMYTSSLATLTKYPGSRIGRLFDGTEPIVLDSLKQHYFIDRDGPMFRFILNFLRTAKLFIPDDFKEYSLLYEEASFFQLTPLQAALERWRMEQDCAGVSPQCECVVIHVAPELGERISVSARRATIEEVFPEVRDAMSSSGNTSWSQESTHIARFPLNGYCQLNSVQVLERLQQRGFWITGSCGGGVDSSQFSEYILRREGQGSRRPPNLIQIKHELTD</sequence>
<reference evidence="7" key="1">
    <citation type="submission" date="2025-08" db="UniProtKB">
        <authorList>
            <consortium name="RefSeq"/>
        </authorList>
    </citation>
    <scope>IDENTIFICATION</scope>
</reference>
<dbReference type="PANTHER" id="PTHR21446">
    <property type="entry name" value="DUF3504 DOMAIN-CONTAINING PROTEIN"/>
    <property type="match status" value="1"/>
</dbReference>
<dbReference type="InterPro" id="IPR052787">
    <property type="entry name" value="MAVS"/>
</dbReference>
<evidence type="ECO:0000313" key="6">
    <source>
        <dbReference type="Proteomes" id="UP000515161"/>
    </source>
</evidence>
<organism evidence="6 7">
    <name type="scientific">Gymnodraco acuticeps</name>
    <name type="common">Antarctic dragonfish</name>
    <dbReference type="NCBI Taxonomy" id="8218"/>
    <lineage>
        <taxon>Eukaryota</taxon>
        <taxon>Metazoa</taxon>
        <taxon>Chordata</taxon>
        <taxon>Craniata</taxon>
        <taxon>Vertebrata</taxon>
        <taxon>Euteleostomi</taxon>
        <taxon>Actinopterygii</taxon>
        <taxon>Neopterygii</taxon>
        <taxon>Teleostei</taxon>
        <taxon>Neoteleostei</taxon>
        <taxon>Acanthomorphata</taxon>
        <taxon>Eupercaria</taxon>
        <taxon>Perciformes</taxon>
        <taxon>Notothenioidei</taxon>
        <taxon>Bathydraconidae</taxon>
        <taxon>Gymnodraco</taxon>
    </lineage>
</organism>
<dbReference type="SUPFAM" id="SSF54695">
    <property type="entry name" value="POZ domain"/>
    <property type="match status" value="1"/>
</dbReference>
<accession>A0A6P8W6V8</accession>
<dbReference type="KEGG" id="gacu:117560569"/>
<keyword evidence="3" id="KW-0832">Ubl conjugation</keyword>
<dbReference type="GO" id="GO:0051260">
    <property type="term" value="P:protein homooligomerization"/>
    <property type="evidence" value="ECO:0007669"/>
    <property type="project" value="InterPro"/>
</dbReference>
<dbReference type="InterPro" id="IPR021893">
    <property type="entry name" value="ZMYM2-like_C"/>
</dbReference>
<dbReference type="Pfam" id="PF12012">
    <property type="entry name" value="DUF3504"/>
    <property type="match status" value="1"/>
</dbReference>
<proteinExistence type="predicted"/>
<name>A0A6P8W6V8_GYMAC</name>
<dbReference type="GO" id="GO:0014033">
    <property type="term" value="P:neural crest cell differentiation"/>
    <property type="evidence" value="ECO:0007669"/>
    <property type="project" value="UniProtKB-ARBA"/>
</dbReference>
<dbReference type="InterPro" id="IPR048595">
    <property type="entry name" value="KCTD1-15-like_C"/>
</dbReference>
<dbReference type="PANTHER" id="PTHR21446:SF12">
    <property type="entry name" value="POTASSIUM CHANNEL TETRAMERIZATION DOMAIN CONTAINING 1"/>
    <property type="match status" value="1"/>
</dbReference>
<dbReference type="GO" id="GO:0060037">
    <property type="term" value="P:pharyngeal system development"/>
    <property type="evidence" value="ECO:0007669"/>
    <property type="project" value="UniProtKB-ARBA"/>
</dbReference>
<keyword evidence="2" id="KW-0597">Phosphoprotein</keyword>
<gene>
    <name evidence="7" type="primary">LOC117560569</name>
</gene>
<dbReference type="Pfam" id="PF02214">
    <property type="entry name" value="BTB_2"/>
    <property type="match status" value="1"/>
</dbReference>
<evidence type="ECO:0000256" key="4">
    <source>
        <dbReference type="SAM" id="MobiDB-lite"/>
    </source>
</evidence>
<protein>
    <submittedName>
        <fullName evidence="7">Uncharacterized protein LOC117560569</fullName>
    </submittedName>
</protein>
<keyword evidence="6" id="KW-1185">Reference proteome</keyword>
<dbReference type="InterPro" id="IPR003131">
    <property type="entry name" value="T1-type_BTB"/>
</dbReference>
<feature type="compositionally biased region" description="Basic and acidic residues" evidence="4">
    <location>
        <begin position="498"/>
        <end position="509"/>
    </location>
</feature>
<dbReference type="InParanoid" id="A0A6P8W6V8"/>
<feature type="compositionally biased region" description="Acidic residues" evidence="4">
    <location>
        <begin position="24"/>
        <end position="59"/>
    </location>
</feature>
<feature type="region of interest" description="Disordered" evidence="4">
    <location>
        <begin position="1"/>
        <end position="70"/>
    </location>
</feature>
<evidence type="ECO:0000313" key="7">
    <source>
        <dbReference type="RefSeq" id="XP_034093385.1"/>
    </source>
</evidence>
<dbReference type="GO" id="GO:0060070">
    <property type="term" value="P:canonical Wnt signaling pathway"/>
    <property type="evidence" value="ECO:0007669"/>
    <property type="project" value="UniProtKB-ARBA"/>
</dbReference>
<evidence type="ECO:0000259" key="5">
    <source>
        <dbReference type="SMART" id="SM00225"/>
    </source>
</evidence>
<dbReference type="Pfam" id="PF20871">
    <property type="entry name" value="KCTD1-15_CTD"/>
    <property type="match status" value="1"/>
</dbReference>
<feature type="domain" description="BTB" evidence="5">
    <location>
        <begin position="563"/>
        <end position="665"/>
    </location>
</feature>
<evidence type="ECO:0000256" key="3">
    <source>
        <dbReference type="ARBA" id="ARBA00022843"/>
    </source>
</evidence>
<dbReference type="InterPro" id="IPR011333">
    <property type="entry name" value="SKP1/BTB/POZ_sf"/>
</dbReference>
<dbReference type="FunFam" id="3.30.710.10:FF:000003">
    <property type="entry name" value="BTB/POZ domain-containing protein KCTD6 isoform X2"/>
    <property type="match status" value="1"/>
</dbReference>
<feature type="compositionally biased region" description="Low complexity" evidence="4">
    <location>
        <begin position="527"/>
        <end position="542"/>
    </location>
</feature>
<dbReference type="RefSeq" id="XP_034093385.1">
    <property type="nucleotide sequence ID" value="XM_034237494.1"/>
</dbReference>
<dbReference type="GeneID" id="117560569"/>